<keyword evidence="4 7" id="KW-0472">Membrane</keyword>
<comment type="function">
    <text evidence="7">Functions as a peptidoglycan terminase that cleaves nascent peptidoglycan strands endolytically to terminate their elongation.</text>
</comment>
<reference evidence="10" key="1">
    <citation type="journal article" date="2019" name="Int. J. Syst. Evol. Microbiol.">
        <title>The Global Catalogue of Microorganisms (GCM) 10K type strain sequencing project: providing services to taxonomists for standard genome sequencing and annotation.</title>
        <authorList>
            <consortium name="The Broad Institute Genomics Platform"/>
            <consortium name="The Broad Institute Genome Sequencing Center for Infectious Disease"/>
            <person name="Wu L."/>
            <person name="Ma J."/>
        </authorList>
    </citation>
    <scope>NUCLEOTIDE SEQUENCE [LARGE SCALE GENOMIC DNA]</scope>
    <source>
        <strain evidence="10">IBRC-M 10906</strain>
    </source>
</reference>
<dbReference type="Gene3D" id="3.30.1490.480">
    <property type="entry name" value="Endolytic murein transglycosylase"/>
    <property type="match status" value="1"/>
</dbReference>
<dbReference type="RefSeq" id="WP_377388860.1">
    <property type="nucleotide sequence ID" value="NZ_JBHSAN010000014.1"/>
</dbReference>
<keyword evidence="6 7" id="KW-0961">Cell wall biogenesis/degradation</keyword>
<accession>A0ABW5W5D8</accession>
<name>A0ABW5W5D8_9PSEU</name>
<evidence type="ECO:0000256" key="8">
    <source>
        <dbReference type="SAM" id="MobiDB-lite"/>
    </source>
</evidence>
<organism evidence="9 10">
    <name type="scientific">Prauserella oleivorans</name>
    <dbReference type="NCBI Taxonomy" id="1478153"/>
    <lineage>
        <taxon>Bacteria</taxon>
        <taxon>Bacillati</taxon>
        <taxon>Actinomycetota</taxon>
        <taxon>Actinomycetes</taxon>
        <taxon>Pseudonocardiales</taxon>
        <taxon>Pseudonocardiaceae</taxon>
        <taxon>Prauserella</taxon>
    </lineage>
</organism>
<evidence type="ECO:0000256" key="6">
    <source>
        <dbReference type="ARBA" id="ARBA00023316"/>
    </source>
</evidence>
<comment type="subcellular location">
    <subcellularLocation>
        <location evidence="7">Cell membrane</location>
        <topology evidence="7">Single-pass membrane protein</topology>
    </subcellularLocation>
</comment>
<feature type="compositionally biased region" description="Pro residues" evidence="8">
    <location>
        <begin position="1"/>
        <end position="14"/>
    </location>
</feature>
<dbReference type="Proteomes" id="UP001597478">
    <property type="component" value="Unassembled WGS sequence"/>
</dbReference>
<evidence type="ECO:0000256" key="7">
    <source>
        <dbReference type="HAMAP-Rule" id="MF_02065"/>
    </source>
</evidence>
<dbReference type="HAMAP" id="MF_02065">
    <property type="entry name" value="MltG"/>
    <property type="match status" value="1"/>
</dbReference>
<gene>
    <name evidence="7 9" type="primary">mltG</name>
    <name evidence="9" type="ORF">ACFS2C_05170</name>
</gene>
<keyword evidence="5 7" id="KW-0456">Lyase</keyword>
<keyword evidence="1 7" id="KW-1003">Cell membrane</keyword>
<dbReference type="PANTHER" id="PTHR30518:SF2">
    <property type="entry name" value="ENDOLYTIC MUREIN TRANSGLYCOSYLASE"/>
    <property type="match status" value="1"/>
</dbReference>
<evidence type="ECO:0000256" key="3">
    <source>
        <dbReference type="ARBA" id="ARBA00022989"/>
    </source>
</evidence>
<protein>
    <recommendedName>
        <fullName evidence="7">Endolytic murein transglycosylase</fullName>
        <ecNumber evidence="7">4.2.2.29</ecNumber>
    </recommendedName>
    <alternativeName>
        <fullName evidence="7">Peptidoglycan lytic transglycosylase</fullName>
    </alternativeName>
    <alternativeName>
        <fullName evidence="7">Peptidoglycan polymerization terminase</fullName>
    </alternativeName>
</protein>
<evidence type="ECO:0000256" key="4">
    <source>
        <dbReference type="ARBA" id="ARBA00023136"/>
    </source>
</evidence>
<dbReference type="EMBL" id="JBHUOF010000005">
    <property type="protein sequence ID" value="MFD2798781.1"/>
    <property type="molecule type" value="Genomic_DNA"/>
</dbReference>
<sequence length="491" mass="54020">MPRQAPPEQPPARPQPRRPRHAPADPEPHGRRPGDLRGGPPPERRPRPPARRRRSPNDGVPPDENPTEILDLGFDDEADEYEDDHESYEDYDEDYDEDRAEPQYFDGDDDEEPPRTRRRHGKRLFGWLAALLVLALLAGGAYYGARELLGFGYEDYPGPGERDVLLHVEDGDSTGAIAAKLQELDVVASSEAFVAASEDDQRVLSVQPGYYVLKTRMSGAGAVGKLVEPTSRVGQMQLRAGTQLDDVTQPDGSVTPGVFAQLSAASCADLNGKSTCVPVEELRRVAETADLAELGVPEWAIEGAERAEPRRRIEGLVAPGVYDVQPGWDAKRLLTEVLTTSATRMQAAGLPDAAGSTGYTPYEILIIASLVEREAVQQDFDKVARVIYNRLEAGQRLQFDSTVNYVLDRPEVRTNDHDRLRAGPYNTYQNTGLPPTPISAPSAEAITAAEEPADGAWMYFVKCETNGLSCFADDYSEHQQNVADARRRGVF</sequence>
<comment type="catalytic activity">
    <reaction evidence="7">
        <text>a peptidoglycan chain = a peptidoglycan chain with N-acetyl-1,6-anhydromuramyl-[peptide] at the reducing end + a peptidoglycan chain with N-acetylglucosamine at the non-reducing end.</text>
        <dbReference type="EC" id="4.2.2.29"/>
    </reaction>
</comment>
<feature type="compositionally biased region" description="Basic and acidic residues" evidence="8">
    <location>
        <begin position="22"/>
        <end position="35"/>
    </location>
</feature>
<feature type="region of interest" description="Disordered" evidence="8">
    <location>
        <begin position="1"/>
        <end position="117"/>
    </location>
</feature>
<dbReference type="InterPro" id="IPR003770">
    <property type="entry name" value="MLTG-like"/>
</dbReference>
<comment type="caution">
    <text evidence="9">The sequence shown here is derived from an EMBL/GenBank/DDBJ whole genome shotgun (WGS) entry which is preliminary data.</text>
</comment>
<dbReference type="EC" id="4.2.2.29" evidence="7"/>
<keyword evidence="3 7" id="KW-1133">Transmembrane helix</keyword>
<comment type="similarity">
    <text evidence="7">Belongs to the transglycosylase MltG family.</text>
</comment>
<dbReference type="Pfam" id="PF02618">
    <property type="entry name" value="YceG"/>
    <property type="match status" value="1"/>
</dbReference>
<proteinExistence type="inferred from homology"/>
<evidence type="ECO:0000256" key="2">
    <source>
        <dbReference type="ARBA" id="ARBA00022692"/>
    </source>
</evidence>
<keyword evidence="10" id="KW-1185">Reference proteome</keyword>
<evidence type="ECO:0000313" key="10">
    <source>
        <dbReference type="Proteomes" id="UP001597478"/>
    </source>
</evidence>
<dbReference type="NCBIfam" id="TIGR00247">
    <property type="entry name" value="endolytic transglycosylase MltG"/>
    <property type="match status" value="1"/>
</dbReference>
<keyword evidence="2 7" id="KW-0812">Transmembrane</keyword>
<evidence type="ECO:0000256" key="1">
    <source>
        <dbReference type="ARBA" id="ARBA00022475"/>
    </source>
</evidence>
<evidence type="ECO:0000313" key="9">
    <source>
        <dbReference type="EMBL" id="MFD2798781.1"/>
    </source>
</evidence>
<feature type="site" description="Important for catalytic activity" evidence="7">
    <location>
        <position position="374"/>
    </location>
</feature>
<dbReference type="PANTHER" id="PTHR30518">
    <property type="entry name" value="ENDOLYTIC MUREIN TRANSGLYCOSYLASE"/>
    <property type="match status" value="1"/>
</dbReference>
<evidence type="ECO:0000256" key="5">
    <source>
        <dbReference type="ARBA" id="ARBA00023239"/>
    </source>
</evidence>
<feature type="transmembrane region" description="Helical" evidence="7">
    <location>
        <begin position="124"/>
        <end position="145"/>
    </location>
</feature>
<feature type="compositionally biased region" description="Acidic residues" evidence="8">
    <location>
        <begin position="73"/>
        <end position="99"/>
    </location>
</feature>